<gene>
    <name evidence="1" type="ORF">ACFO0A_00835</name>
</gene>
<accession>A0ABV8RMU4</accession>
<dbReference type="Proteomes" id="UP001595828">
    <property type="component" value="Unassembled WGS sequence"/>
</dbReference>
<organism evidence="1 2">
    <name type="scientific">Novosphingobium tardum</name>
    <dbReference type="NCBI Taxonomy" id="1538021"/>
    <lineage>
        <taxon>Bacteria</taxon>
        <taxon>Pseudomonadati</taxon>
        <taxon>Pseudomonadota</taxon>
        <taxon>Alphaproteobacteria</taxon>
        <taxon>Sphingomonadales</taxon>
        <taxon>Sphingomonadaceae</taxon>
        <taxon>Novosphingobium</taxon>
    </lineage>
</organism>
<dbReference type="EMBL" id="JBHSDR010000003">
    <property type="protein sequence ID" value="MFC4293596.1"/>
    <property type="molecule type" value="Genomic_DNA"/>
</dbReference>
<protein>
    <submittedName>
        <fullName evidence="1">Uncharacterized protein</fullName>
    </submittedName>
</protein>
<name>A0ABV8RMU4_9SPHN</name>
<evidence type="ECO:0000313" key="1">
    <source>
        <dbReference type="EMBL" id="MFC4293596.1"/>
    </source>
</evidence>
<evidence type="ECO:0000313" key="2">
    <source>
        <dbReference type="Proteomes" id="UP001595828"/>
    </source>
</evidence>
<dbReference type="RefSeq" id="WP_379537088.1">
    <property type="nucleotide sequence ID" value="NZ_JBHSDR010000003.1"/>
</dbReference>
<proteinExistence type="predicted"/>
<comment type="caution">
    <text evidence="1">The sequence shown here is derived from an EMBL/GenBank/DDBJ whole genome shotgun (WGS) entry which is preliminary data.</text>
</comment>
<sequence>MTAKRKAGTAVRVRARLPLARRFTLFLDELAATSNIAASCRKADLQTSQVYERRRKDAEFFRRWQVALCEGYDLLEMSLLYRLRMGEVKPAGSAKRGVRSFDNATSFRLLAAHRESAARERAIRDNEDTEAVLASIDATLDAMRLRAQEVEDVSASVSQFAERQGATLAGSDDAGE</sequence>
<reference evidence="2" key="1">
    <citation type="journal article" date="2019" name="Int. J. Syst. Evol. Microbiol.">
        <title>The Global Catalogue of Microorganisms (GCM) 10K type strain sequencing project: providing services to taxonomists for standard genome sequencing and annotation.</title>
        <authorList>
            <consortium name="The Broad Institute Genomics Platform"/>
            <consortium name="The Broad Institute Genome Sequencing Center for Infectious Disease"/>
            <person name="Wu L."/>
            <person name="Ma J."/>
        </authorList>
    </citation>
    <scope>NUCLEOTIDE SEQUENCE [LARGE SCALE GENOMIC DNA]</scope>
    <source>
        <strain evidence="2">CGMCC 1.12989</strain>
    </source>
</reference>
<keyword evidence="2" id="KW-1185">Reference proteome</keyword>